<evidence type="ECO:0000313" key="9">
    <source>
        <dbReference type="Proteomes" id="UP000798808"/>
    </source>
</evidence>
<dbReference type="SMART" id="SM00729">
    <property type="entry name" value="Elp3"/>
    <property type="match status" value="1"/>
</dbReference>
<accession>A0ABW9RPM4</accession>
<dbReference type="Pfam" id="PF04055">
    <property type="entry name" value="Radical_SAM"/>
    <property type="match status" value="1"/>
</dbReference>
<gene>
    <name evidence="8" type="ORF">E1163_14145</name>
</gene>
<dbReference type="Proteomes" id="UP000798808">
    <property type="component" value="Unassembled WGS sequence"/>
</dbReference>
<evidence type="ECO:0000256" key="1">
    <source>
        <dbReference type="ARBA" id="ARBA00001966"/>
    </source>
</evidence>
<dbReference type="SFLD" id="SFLDG01123">
    <property type="entry name" value="methyltransferase_(Class_B)"/>
    <property type="match status" value="1"/>
</dbReference>
<dbReference type="PANTHER" id="PTHR43409">
    <property type="entry name" value="ANAEROBIC MAGNESIUM-PROTOPORPHYRIN IX MONOMETHYL ESTER CYCLASE-RELATED"/>
    <property type="match status" value="1"/>
</dbReference>
<organism evidence="8 9">
    <name type="scientific">Fulvivirga kasyanovii</name>
    <dbReference type="NCBI Taxonomy" id="396812"/>
    <lineage>
        <taxon>Bacteria</taxon>
        <taxon>Pseudomonadati</taxon>
        <taxon>Bacteroidota</taxon>
        <taxon>Cytophagia</taxon>
        <taxon>Cytophagales</taxon>
        <taxon>Fulvivirgaceae</taxon>
        <taxon>Fulvivirga</taxon>
    </lineage>
</organism>
<dbReference type="InterPro" id="IPR007197">
    <property type="entry name" value="rSAM"/>
</dbReference>
<reference evidence="8 9" key="1">
    <citation type="submission" date="2019-02" db="EMBL/GenBank/DDBJ databases">
        <authorList>
            <person name="Goldberg S.R."/>
            <person name="Haltli B.A."/>
            <person name="Correa H."/>
            <person name="Russell K.G."/>
        </authorList>
    </citation>
    <scope>NUCLEOTIDE SEQUENCE [LARGE SCALE GENOMIC DNA]</scope>
    <source>
        <strain evidence="8 9">JCM 16186</strain>
    </source>
</reference>
<keyword evidence="2" id="KW-0949">S-adenosyl-L-methionine</keyword>
<evidence type="ECO:0000313" key="8">
    <source>
        <dbReference type="EMBL" id="MTI26094.1"/>
    </source>
</evidence>
<dbReference type="InterPro" id="IPR023404">
    <property type="entry name" value="rSAM_horseshoe"/>
</dbReference>
<dbReference type="InterPro" id="IPR034466">
    <property type="entry name" value="Methyltransferase_Class_B"/>
</dbReference>
<dbReference type="SFLD" id="SFLDS00029">
    <property type="entry name" value="Radical_SAM"/>
    <property type="match status" value="1"/>
</dbReference>
<evidence type="ECO:0000256" key="4">
    <source>
        <dbReference type="ARBA" id="ARBA00023004"/>
    </source>
</evidence>
<keyword evidence="4" id="KW-0408">Iron</keyword>
<sequence>MKKIDCLVLGHLELGTNNIYASLKEGGINSGSYRDFNLGFVTIDGKHFSLSELYNAELSKKSIENGLIMNSNTFNAAISYLGTYFNRRGLSFDYITSIDLEKERLREVLINNQITSIALLTTLYVTPEPIVEIVKFVRSLNTDVKIVVGGPFISTMCRTHDDDYIAYVTEFILQADYYINSSQGEKSLVDLIQALNSNELVSHVKNLFYIENGILIKNETKTEQNSLHENMVDWSLFKDDNKEYVNLRTAVSCPFTCAFCGFPENAGKYQTVTPEMVVEELKQLDEFNPSLKSIYFIDDTFNVPKERFKELLRLIIKSGLNLKWHSYYRCQFADQESIELMKESGCEGVFLGIESGSDVILSNMNKGSKVRHYERGIEQLHKAGITTFGAFITGFPGENEATVRQTIQFIENSGLDFFRTQMWFCEHITPIWRQREKYNIEGEGFNWSHSTMDSQTACNYVEEIFCEVKNVTWLPQHDFDFENVWRLVHNGMDIEHVKKLAQAFNAGIKEKVLNPSITELNKAYYQEIQSIIERHIYSTCNVISI</sequence>
<evidence type="ECO:0000259" key="7">
    <source>
        <dbReference type="PROSITE" id="PS51918"/>
    </source>
</evidence>
<dbReference type="InterPro" id="IPR051198">
    <property type="entry name" value="BchE-like"/>
</dbReference>
<dbReference type="PROSITE" id="PS51918">
    <property type="entry name" value="RADICAL_SAM"/>
    <property type="match status" value="1"/>
</dbReference>
<comment type="cofactor">
    <cofactor evidence="1">
        <name>[4Fe-4S] cluster</name>
        <dbReference type="ChEBI" id="CHEBI:49883"/>
    </cofactor>
</comment>
<dbReference type="EMBL" id="SMLW01000562">
    <property type="protein sequence ID" value="MTI26094.1"/>
    <property type="molecule type" value="Genomic_DNA"/>
</dbReference>
<feature type="domain" description="Radical SAM core" evidence="7">
    <location>
        <begin position="239"/>
        <end position="475"/>
    </location>
</feature>
<dbReference type="PANTHER" id="PTHR43409:SF16">
    <property type="entry name" value="SLR0320 PROTEIN"/>
    <property type="match status" value="1"/>
</dbReference>
<dbReference type="InterPro" id="IPR058240">
    <property type="entry name" value="rSAM_sf"/>
</dbReference>
<dbReference type="RefSeq" id="WP_155172914.1">
    <property type="nucleotide sequence ID" value="NZ_BAAAFL010000001.1"/>
</dbReference>
<protein>
    <submittedName>
        <fullName evidence="8">Radical SAM protein</fullName>
    </submittedName>
</protein>
<evidence type="ECO:0000256" key="5">
    <source>
        <dbReference type="ARBA" id="ARBA00023014"/>
    </source>
</evidence>
<dbReference type="PROSITE" id="PS51332">
    <property type="entry name" value="B12_BINDING"/>
    <property type="match status" value="1"/>
</dbReference>
<dbReference type="SUPFAM" id="SSF102114">
    <property type="entry name" value="Radical SAM enzymes"/>
    <property type="match status" value="1"/>
</dbReference>
<evidence type="ECO:0000256" key="3">
    <source>
        <dbReference type="ARBA" id="ARBA00022723"/>
    </source>
</evidence>
<keyword evidence="3" id="KW-0479">Metal-binding</keyword>
<proteinExistence type="predicted"/>
<keyword evidence="9" id="KW-1185">Reference proteome</keyword>
<comment type="caution">
    <text evidence="8">The sequence shown here is derived from an EMBL/GenBank/DDBJ whole genome shotgun (WGS) entry which is preliminary data.</text>
</comment>
<dbReference type="SFLD" id="SFLDG01082">
    <property type="entry name" value="B12-binding_domain_containing"/>
    <property type="match status" value="1"/>
</dbReference>
<dbReference type="Gene3D" id="3.80.30.20">
    <property type="entry name" value="tm_1862 like domain"/>
    <property type="match status" value="1"/>
</dbReference>
<dbReference type="CDD" id="cd01335">
    <property type="entry name" value="Radical_SAM"/>
    <property type="match status" value="1"/>
</dbReference>
<evidence type="ECO:0000256" key="2">
    <source>
        <dbReference type="ARBA" id="ARBA00022691"/>
    </source>
</evidence>
<keyword evidence="5" id="KW-0411">Iron-sulfur</keyword>
<name>A0ABW9RPM4_9BACT</name>
<dbReference type="InterPro" id="IPR006638">
    <property type="entry name" value="Elp3/MiaA/NifB-like_rSAM"/>
</dbReference>
<dbReference type="InterPro" id="IPR006158">
    <property type="entry name" value="Cobalamin-bd"/>
</dbReference>
<feature type="domain" description="B12-binding" evidence="6">
    <location>
        <begin position="60"/>
        <end position="202"/>
    </location>
</feature>
<evidence type="ECO:0000259" key="6">
    <source>
        <dbReference type="PROSITE" id="PS51332"/>
    </source>
</evidence>